<comment type="caution">
    <text evidence="2">The sequence shown here is derived from an EMBL/GenBank/DDBJ whole genome shotgun (WGS) entry which is preliminary data.</text>
</comment>
<sequence>MKHRILLLLSCIFFLQGMLNAQDLEPGQQAQGYLDSKSMMVDYATGIFHYKIPLFTLGSGDFQLPISLNYSSKGVKYEDACGLIGYNWLLNTGGVVTRTIRGGIADETSFYGYLWAERGSNKTPLVDDTKRVNKRERDGESDIFTAVFNGQSVNFIIKMDDNARIYAEPLERTNVRIECESTSGREINGWIITDENGNRFIYRQKEWSANIVKEDAISFNGIRNKSYVSSWYLSRIEPHNRKPIVFTYLAEVRENEKDQKGVNTVRFYSGYKAKYTYGRNMRERVFDFSKYQRDFNVAINEAKSYLNSFSLEMQLNNDLYTYVGSGQWIRNPNFEAGAAAINANFRVMGQLANFSSVTNASNGLIKTLNQLISMYEDVSSHNARMAASWFRTAKSYVIQSLEEVNNNVTTREVGGGTTFDVKSPILHRIACGGTAVEFEYYSSWGGTRLKRVKLMDVLKRTISQVLLNVGDNLNYLSFLDKEESEIHRIKLDYYARPSDVTTLPDVWGYLRRKRGNDDDGYLPYPDFEYSKTGSLKTITVPNGGTVTVDYEPNSFRYPNDFGGIRVKSLLVEDVKSETCDTVYYRYPTHGIPVFTSCSNTEIVSYSGFSDRVLLSKVKYQDMAFMSTGNNGLFYPYVQEIIRGKGMKAYLFSVVPPMMPYFPHVFWLRGLPLAVATYDNSGNLKQIETCKYSSDLFAGGMGSFFVPGDTALNYKKVLPQVKAYEYYMDEEFLENYYRNQGSIFLYSDGNSYHSFSPYYETYLPNIQPRTSVKIPPQVYNIKYGGKTLLKERNVYRFETQVTDSATISDFSKATGTPYQKTEFFYDNLKESSYPTRVVQTDARGGTRTVVTKRVTEMEDAASPVFAEMKRKNILAPVVKEIHLKGDTIQVEKVSLYESVEVENVYYSGVSRKYAFYPTSTQTLALSVLPSLDAGLFTQGSSRYLLEQAIDYEQSDRLYLPVGVRSNAGDEALCYDFNNGQVILKANHATSRMVAAADLKKYGEEYSFRNKVRGLVAVYSLASQLYDVCQELDPSQQTSEFRQYSWSSGHRMMLDLIGGLASKKYMTLEEYNVLIDSAQANRGRHVNEFFTKYMQLPREYLELTNLPELLYNLCPLVERDIIRDPDFFKYRDLAGQEEYLNYTGTIKITVIPESKHLRLFVLNNGAVGSVYYSVVHAGGSSSSSVRLTATPGYSVQSFEIDLSPYENVTSVTVSKPYENVQYVALLPADVSFEAISYNLDGSVFCKFDQNGRAELNEYDAAGRLIRVVDERGNVVRDYQYNVVKLN</sequence>
<accession>A0A413IPB9</accession>
<evidence type="ECO:0000256" key="1">
    <source>
        <dbReference type="SAM" id="SignalP"/>
    </source>
</evidence>
<dbReference type="EMBL" id="QSCR01000010">
    <property type="protein sequence ID" value="RGY18804.1"/>
    <property type="molecule type" value="Genomic_DNA"/>
</dbReference>
<gene>
    <name evidence="2" type="ORF">DXA50_08060</name>
</gene>
<protein>
    <recommendedName>
        <fullName evidence="4">YD repeat (Two copies)</fullName>
    </recommendedName>
</protein>
<proteinExistence type="predicted"/>
<dbReference type="RefSeq" id="WP_117774940.1">
    <property type="nucleotide sequence ID" value="NZ_CAJKXH010000050.1"/>
</dbReference>
<feature type="chain" id="PRO_5019209565" description="YD repeat (Two copies)" evidence="1">
    <location>
        <begin position="22"/>
        <end position="1284"/>
    </location>
</feature>
<evidence type="ECO:0000313" key="2">
    <source>
        <dbReference type="EMBL" id="RGY18804.1"/>
    </source>
</evidence>
<name>A0A413IPB9_9BACT</name>
<evidence type="ECO:0008006" key="4">
    <source>
        <dbReference type="Google" id="ProtNLM"/>
    </source>
</evidence>
<dbReference type="Proteomes" id="UP000286063">
    <property type="component" value="Unassembled WGS sequence"/>
</dbReference>
<dbReference type="OrthoDB" id="9814627at2"/>
<organism evidence="2 3">
    <name type="scientific">Butyricimonas virosa</name>
    <dbReference type="NCBI Taxonomy" id="544645"/>
    <lineage>
        <taxon>Bacteria</taxon>
        <taxon>Pseudomonadati</taxon>
        <taxon>Bacteroidota</taxon>
        <taxon>Bacteroidia</taxon>
        <taxon>Bacteroidales</taxon>
        <taxon>Odoribacteraceae</taxon>
        <taxon>Butyricimonas</taxon>
    </lineage>
</organism>
<feature type="signal peptide" evidence="1">
    <location>
        <begin position="1"/>
        <end position="21"/>
    </location>
</feature>
<reference evidence="2 3" key="1">
    <citation type="submission" date="2018-08" db="EMBL/GenBank/DDBJ databases">
        <title>A genome reference for cultivated species of the human gut microbiota.</title>
        <authorList>
            <person name="Zou Y."/>
            <person name="Xue W."/>
            <person name="Luo G."/>
        </authorList>
    </citation>
    <scope>NUCLEOTIDE SEQUENCE [LARGE SCALE GENOMIC DNA]</scope>
    <source>
        <strain evidence="2 3">OF02-7</strain>
    </source>
</reference>
<keyword evidence="1" id="KW-0732">Signal</keyword>
<evidence type="ECO:0000313" key="3">
    <source>
        <dbReference type="Proteomes" id="UP000286063"/>
    </source>
</evidence>